<sequence>ATSVGLKINFHKSTIIPLNCGQEVINTLANIFGCVIGKLPFTYLGLPMGTTKPTILDLMPLVCRVERRLSATLNMITYGGKLTLLNSVITSLII</sequence>
<dbReference type="PANTHER" id="PTHR33116:SF87">
    <property type="entry name" value="OS01G0158850 PROTEIN"/>
    <property type="match status" value="1"/>
</dbReference>
<evidence type="ECO:0008006" key="3">
    <source>
        <dbReference type="Google" id="ProtNLM"/>
    </source>
</evidence>
<keyword evidence="2" id="KW-1185">Reference proteome</keyword>
<reference evidence="1" key="3">
    <citation type="submission" date="2022-06" db="UniProtKB">
        <authorList>
            <consortium name="EnsemblPlants"/>
        </authorList>
    </citation>
    <scope>IDENTIFICATION</scope>
</reference>
<accession>A0A8R7JXI2</accession>
<dbReference type="PANTHER" id="PTHR33116">
    <property type="entry name" value="REVERSE TRANSCRIPTASE ZINC-BINDING DOMAIN-CONTAINING PROTEIN-RELATED-RELATED"/>
    <property type="match status" value="1"/>
</dbReference>
<proteinExistence type="predicted"/>
<organism evidence="1 2">
    <name type="scientific">Triticum urartu</name>
    <name type="common">Red wild einkorn</name>
    <name type="synonym">Crithodium urartu</name>
    <dbReference type="NCBI Taxonomy" id="4572"/>
    <lineage>
        <taxon>Eukaryota</taxon>
        <taxon>Viridiplantae</taxon>
        <taxon>Streptophyta</taxon>
        <taxon>Embryophyta</taxon>
        <taxon>Tracheophyta</taxon>
        <taxon>Spermatophyta</taxon>
        <taxon>Magnoliopsida</taxon>
        <taxon>Liliopsida</taxon>
        <taxon>Poales</taxon>
        <taxon>Poaceae</taxon>
        <taxon>BOP clade</taxon>
        <taxon>Pooideae</taxon>
        <taxon>Triticodae</taxon>
        <taxon>Triticeae</taxon>
        <taxon>Triticinae</taxon>
        <taxon>Triticum</taxon>
    </lineage>
</organism>
<evidence type="ECO:0000313" key="2">
    <source>
        <dbReference type="Proteomes" id="UP000015106"/>
    </source>
</evidence>
<dbReference type="AlphaFoldDB" id="A0A8R7JXI2"/>
<reference evidence="1" key="2">
    <citation type="submission" date="2018-03" db="EMBL/GenBank/DDBJ databases">
        <title>The Triticum urartu genome reveals the dynamic nature of wheat genome evolution.</title>
        <authorList>
            <person name="Ling H."/>
            <person name="Ma B."/>
            <person name="Shi X."/>
            <person name="Liu H."/>
            <person name="Dong L."/>
            <person name="Sun H."/>
            <person name="Cao Y."/>
            <person name="Gao Q."/>
            <person name="Zheng S."/>
            <person name="Li Y."/>
            <person name="Yu Y."/>
            <person name="Du H."/>
            <person name="Qi M."/>
            <person name="Li Y."/>
            <person name="Yu H."/>
            <person name="Cui Y."/>
            <person name="Wang N."/>
            <person name="Chen C."/>
            <person name="Wu H."/>
            <person name="Zhao Y."/>
            <person name="Zhang J."/>
            <person name="Li Y."/>
            <person name="Zhou W."/>
            <person name="Zhang B."/>
            <person name="Hu W."/>
            <person name="Eijk M."/>
            <person name="Tang J."/>
            <person name="Witsenboer H."/>
            <person name="Zhao S."/>
            <person name="Li Z."/>
            <person name="Zhang A."/>
            <person name="Wang D."/>
            <person name="Liang C."/>
        </authorList>
    </citation>
    <scope>NUCLEOTIDE SEQUENCE [LARGE SCALE GENOMIC DNA]</scope>
    <source>
        <strain evidence="1">cv. G1812</strain>
    </source>
</reference>
<dbReference type="EnsemblPlants" id="TuG1812G0100000194.01.T01">
    <property type="protein sequence ID" value="TuG1812G0100000194.01.T01.cds449488"/>
    <property type="gene ID" value="TuG1812G0100000194.01"/>
</dbReference>
<dbReference type="Gramene" id="TuG1812G0100000194.01.T01">
    <property type="protein sequence ID" value="TuG1812G0100000194.01.T01.cds449488"/>
    <property type="gene ID" value="TuG1812G0100000194.01"/>
</dbReference>
<protein>
    <recommendedName>
        <fullName evidence="3">Reverse transcriptase domain-containing protein</fullName>
    </recommendedName>
</protein>
<name>A0A8R7JXI2_TRIUA</name>
<dbReference type="Proteomes" id="UP000015106">
    <property type="component" value="Chromosome 1"/>
</dbReference>
<evidence type="ECO:0000313" key="1">
    <source>
        <dbReference type="EnsemblPlants" id="TuG1812G0100000194.01.T01.cds449488"/>
    </source>
</evidence>
<reference evidence="2" key="1">
    <citation type="journal article" date="2013" name="Nature">
        <title>Draft genome of the wheat A-genome progenitor Triticum urartu.</title>
        <authorList>
            <person name="Ling H.Q."/>
            <person name="Zhao S."/>
            <person name="Liu D."/>
            <person name="Wang J."/>
            <person name="Sun H."/>
            <person name="Zhang C."/>
            <person name="Fan H."/>
            <person name="Li D."/>
            <person name="Dong L."/>
            <person name="Tao Y."/>
            <person name="Gao C."/>
            <person name="Wu H."/>
            <person name="Li Y."/>
            <person name="Cui Y."/>
            <person name="Guo X."/>
            <person name="Zheng S."/>
            <person name="Wang B."/>
            <person name="Yu K."/>
            <person name="Liang Q."/>
            <person name="Yang W."/>
            <person name="Lou X."/>
            <person name="Chen J."/>
            <person name="Feng M."/>
            <person name="Jian J."/>
            <person name="Zhang X."/>
            <person name="Luo G."/>
            <person name="Jiang Y."/>
            <person name="Liu J."/>
            <person name="Wang Z."/>
            <person name="Sha Y."/>
            <person name="Zhang B."/>
            <person name="Wu H."/>
            <person name="Tang D."/>
            <person name="Shen Q."/>
            <person name="Xue P."/>
            <person name="Zou S."/>
            <person name="Wang X."/>
            <person name="Liu X."/>
            <person name="Wang F."/>
            <person name="Yang Y."/>
            <person name="An X."/>
            <person name="Dong Z."/>
            <person name="Zhang K."/>
            <person name="Zhang X."/>
            <person name="Luo M.C."/>
            <person name="Dvorak J."/>
            <person name="Tong Y."/>
            <person name="Wang J."/>
            <person name="Yang H."/>
            <person name="Li Z."/>
            <person name="Wang D."/>
            <person name="Zhang A."/>
            <person name="Wang J."/>
        </authorList>
    </citation>
    <scope>NUCLEOTIDE SEQUENCE</scope>
    <source>
        <strain evidence="2">cv. G1812</strain>
    </source>
</reference>